<sequence>MLTQMEDGFVEEELDSVPLSGQHHFLEEEAENLNDYGGMDPALYEAIVEFKKFNHYPRIPQSMDSRGARTANCHWRLKCNRFLVSEADNETLLYYNPNNTTEEPKVVVKKGEVKRVIERIHELIGHLGMKRTQYSIMRKLYWRSVRQDVRNLVNNCQFCVSKKVEGKKIMKAPVDIMSEDFDLNIVYRSTRDLEENGGERLLFSLKGIDEEEVRLAAVQRMTTYTFKETTTDRPPRMQSSTFRRQPYVRKSRFSPSATGFLLPFNGPGEYSKKENNFIEVYPSEIIAENDYESIVAEGLVPSGALEEEVVEEVVEAEEVEYVQHRETWQEAGPSNVDKPMMESRMQREIESISPEHIIGQYLQMDSSRKISHQPSRTLTLNRNRNKFSTHVLGAGGRFSGSLTAPEKLIFDAGHLVNSYEETTQRVELCPLAPIMFLPSTDSDVIILQKELLERQRKIQLMQQEILQAQLDALHS</sequence>
<name>A0AAF3EA78_9BILA</name>
<accession>A0AAF3EA78</accession>
<dbReference type="AlphaFoldDB" id="A0AAF3EA78"/>
<keyword evidence="2" id="KW-1185">Reference proteome</keyword>
<evidence type="ECO:0000313" key="3">
    <source>
        <dbReference type="WBParaSite" id="MBELARI_LOCUS10823"/>
    </source>
</evidence>
<reference evidence="3" key="1">
    <citation type="submission" date="2024-02" db="UniProtKB">
        <authorList>
            <consortium name="WormBaseParasite"/>
        </authorList>
    </citation>
    <scope>IDENTIFICATION</scope>
</reference>
<dbReference type="Pfam" id="PF17921">
    <property type="entry name" value="Integrase_H2C2"/>
    <property type="match status" value="1"/>
</dbReference>
<proteinExistence type="predicted"/>
<feature type="domain" description="Integrase zinc-binding" evidence="1">
    <location>
        <begin position="109"/>
        <end position="163"/>
    </location>
</feature>
<evidence type="ECO:0000259" key="1">
    <source>
        <dbReference type="Pfam" id="PF17921"/>
    </source>
</evidence>
<protein>
    <submittedName>
        <fullName evidence="3">Integrase zinc-binding domain-containing protein</fullName>
    </submittedName>
</protein>
<dbReference type="WBParaSite" id="MBELARI_LOCUS10823">
    <property type="protein sequence ID" value="MBELARI_LOCUS10823"/>
    <property type="gene ID" value="MBELARI_LOCUS10823"/>
</dbReference>
<dbReference type="Proteomes" id="UP000887575">
    <property type="component" value="Unassembled WGS sequence"/>
</dbReference>
<evidence type="ECO:0000313" key="2">
    <source>
        <dbReference type="Proteomes" id="UP000887575"/>
    </source>
</evidence>
<dbReference type="Gene3D" id="1.10.340.70">
    <property type="match status" value="1"/>
</dbReference>
<dbReference type="InterPro" id="IPR041588">
    <property type="entry name" value="Integrase_H2C2"/>
</dbReference>
<organism evidence="2 3">
    <name type="scientific">Mesorhabditis belari</name>
    <dbReference type="NCBI Taxonomy" id="2138241"/>
    <lineage>
        <taxon>Eukaryota</taxon>
        <taxon>Metazoa</taxon>
        <taxon>Ecdysozoa</taxon>
        <taxon>Nematoda</taxon>
        <taxon>Chromadorea</taxon>
        <taxon>Rhabditida</taxon>
        <taxon>Rhabditina</taxon>
        <taxon>Rhabditomorpha</taxon>
        <taxon>Rhabditoidea</taxon>
        <taxon>Rhabditidae</taxon>
        <taxon>Mesorhabditinae</taxon>
        <taxon>Mesorhabditis</taxon>
    </lineage>
</organism>